<gene>
    <name evidence="2" type="ORF">GOQ27_13515</name>
</gene>
<dbReference type="InterPro" id="IPR001466">
    <property type="entry name" value="Beta-lactam-related"/>
</dbReference>
<dbReference type="InterPro" id="IPR050491">
    <property type="entry name" value="AmpC-like"/>
</dbReference>
<protein>
    <submittedName>
        <fullName evidence="2">Beta-lactamase family protein</fullName>
    </submittedName>
</protein>
<organism evidence="2 3">
    <name type="scientific">Anaeromonas frigoriresistens</name>
    <dbReference type="NCBI Taxonomy" id="2683708"/>
    <lineage>
        <taxon>Bacteria</taxon>
        <taxon>Bacillati</taxon>
        <taxon>Bacillota</taxon>
        <taxon>Tissierellia</taxon>
        <taxon>Tissierellales</taxon>
        <taxon>Thermohalobacteraceae</taxon>
        <taxon>Anaeromonas</taxon>
    </lineage>
</organism>
<evidence type="ECO:0000313" key="2">
    <source>
        <dbReference type="EMBL" id="MBS4539488.1"/>
    </source>
</evidence>
<keyword evidence="3" id="KW-1185">Reference proteome</keyword>
<dbReference type="PANTHER" id="PTHR46825:SF9">
    <property type="entry name" value="BETA-LACTAMASE-RELATED DOMAIN-CONTAINING PROTEIN"/>
    <property type="match status" value="1"/>
</dbReference>
<dbReference type="InterPro" id="IPR012338">
    <property type="entry name" value="Beta-lactam/transpept-like"/>
</dbReference>
<dbReference type="Gene3D" id="3.40.710.10">
    <property type="entry name" value="DD-peptidase/beta-lactamase superfamily"/>
    <property type="match status" value="1"/>
</dbReference>
<feature type="domain" description="Beta-lactamase-related" evidence="1">
    <location>
        <begin position="13"/>
        <end position="337"/>
    </location>
</feature>
<name>A0A942UVS1_9FIRM</name>
<dbReference type="RefSeq" id="WP_203367405.1">
    <property type="nucleotide sequence ID" value="NZ_WSFT01000050.1"/>
</dbReference>
<dbReference type="Proteomes" id="UP000724672">
    <property type="component" value="Unassembled WGS sequence"/>
</dbReference>
<proteinExistence type="predicted"/>
<reference evidence="2" key="1">
    <citation type="submission" date="2019-12" db="EMBL/GenBank/DDBJ databases">
        <title>Clostridiaceae gen. nov. sp. nov., isolated from sediment in Xinjiang, China.</title>
        <authorList>
            <person name="Zhang R."/>
        </authorList>
    </citation>
    <scope>NUCLEOTIDE SEQUENCE</scope>
    <source>
        <strain evidence="2">D2Q-11</strain>
    </source>
</reference>
<dbReference type="Pfam" id="PF00144">
    <property type="entry name" value="Beta-lactamase"/>
    <property type="match status" value="1"/>
</dbReference>
<evidence type="ECO:0000313" key="3">
    <source>
        <dbReference type="Proteomes" id="UP000724672"/>
    </source>
</evidence>
<comment type="caution">
    <text evidence="2">The sequence shown here is derived from an EMBL/GenBank/DDBJ whole genome shotgun (WGS) entry which is preliminary data.</text>
</comment>
<dbReference type="AlphaFoldDB" id="A0A942UVS1"/>
<evidence type="ECO:0000259" key="1">
    <source>
        <dbReference type="Pfam" id="PF00144"/>
    </source>
</evidence>
<dbReference type="EMBL" id="WSFT01000050">
    <property type="protein sequence ID" value="MBS4539488.1"/>
    <property type="molecule type" value="Genomic_DNA"/>
</dbReference>
<sequence>MGLRIKEEFLNNVVEEIGNKKDVFSAVLCVESGDNSFCWTGAAGEMKKDSQYFIASVTKLYITAVIMKLIKEGRINLHDKISKYLSDEFMEGLHVLKGVDYSNEITIKHLISNTSGIPDYFFHKQSDGKTSASELLDGKDESWNLDKTINLVKELIPNFVPGKKGKAAYSDTNYQLISKIIETITQKNISEVFKEYIFDELNFKNTYAYKDPSDNKPVPFYYKSKKLWLPNYMVSVTSEGGIVSTAEESMIFLKEFFNGHFFPKDSIEDLKKWNFILPPPSLFYYGIGLEKLFIPRVISPFKRITEIVGFWGQTGSFAWYNPDTDLYFTGTTNQINGAGHSAVTKAILKVIKSVL</sequence>
<accession>A0A942UVS1</accession>
<dbReference type="SUPFAM" id="SSF56601">
    <property type="entry name" value="beta-lactamase/transpeptidase-like"/>
    <property type="match status" value="1"/>
</dbReference>
<dbReference type="PANTHER" id="PTHR46825">
    <property type="entry name" value="D-ALANYL-D-ALANINE-CARBOXYPEPTIDASE/ENDOPEPTIDASE AMPH"/>
    <property type="match status" value="1"/>
</dbReference>